<accession>A0A6J5LIB1</accession>
<evidence type="ECO:0000313" key="1">
    <source>
        <dbReference type="EMBL" id="CAB4127751.1"/>
    </source>
</evidence>
<sequence>MKYNIFEIHLYLKQINSMEKVDENFLENIAHLSAGCKNKTDNMMYVVALSLFLRKLRQIEGAQWIVYEYEKYKETCPNLKTAFMFADKRRHEDEKI</sequence>
<organism evidence="2">
    <name type="scientific">uncultured Caudovirales phage</name>
    <dbReference type="NCBI Taxonomy" id="2100421"/>
    <lineage>
        <taxon>Viruses</taxon>
        <taxon>Duplodnaviria</taxon>
        <taxon>Heunggongvirae</taxon>
        <taxon>Uroviricota</taxon>
        <taxon>Caudoviricetes</taxon>
        <taxon>Peduoviridae</taxon>
        <taxon>Maltschvirus</taxon>
        <taxon>Maltschvirus maltsch</taxon>
    </lineage>
</organism>
<dbReference type="EMBL" id="LR796286">
    <property type="protein sequence ID" value="CAB4134294.1"/>
    <property type="molecule type" value="Genomic_DNA"/>
</dbReference>
<reference evidence="2" key="1">
    <citation type="submission" date="2020-04" db="EMBL/GenBank/DDBJ databases">
        <authorList>
            <person name="Chiriac C."/>
            <person name="Salcher M."/>
            <person name="Ghai R."/>
            <person name="Kavagutti S V."/>
        </authorList>
    </citation>
    <scope>NUCLEOTIDE SEQUENCE</scope>
</reference>
<gene>
    <name evidence="2" type="ORF">UFOVP268_40</name>
    <name evidence="1" type="ORF">UFOVP97_22</name>
</gene>
<name>A0A6J5LIB1_9CAUD</name>
<dbReference type="EMBL" id="LR796216">
    <property type="protein sequence ID" value="CAB4127751.1"/>
    <property type="molecule type" value="Genomic_DNA"/>
</dbReference>
<proteinExistence type="predicted"/>
<protein>
    <submittedName>
        <fullName evidence="2">Uncharacterized protein</fullName>
    </submittedName>
</protein>
<evidence type="ECO:0000313" key="2">
    <source>
        <dbReference type="EMBL" id="CAB4134294.1"/>
    </source>
</evidence>